<protein>
    <submittedName>
        <fullName evidence="2">Uncharacterized protein</fullName>
    </submittedName>
</protein>
<accession>A0A448ZNK9</accession>
<keyword evidence="1" id="KW-0732">Signal</keyword>
<dbReference type="AlphaFoldDB" id="A0A448ZNK9"/>
<evidence type="ECO:0000313" key="3">
    <source>
        <dbReference type="Proteomes" id="UP000291116"/>
    </source>
</evidence>
<proteinExistence type="predicted"/>
<feature type="signal peptide" evidence="1">
    <location>
        <begin position="1"/>
        <end position="18"/>
    </location>
</feature>
<keyword evidence="3" id="KW-1185">Reference proteome</keyword>
<dbReference type="Proteomes" id="UP000291116">
    <property type="component" value="Unassembled WGS sequence"/>
</dbReference>
<gene>
    <name evidence="2" type="ORF">PSNMU_V1.4_AUG-EV-PASAV3_0106610</name>
</gene>
<evidence type="ECO:0000256" key="1">
    <source>
        <dbReference type="SAM" id="SignalP"/>
    </source>
</evidence>
<organism evidence="2 3">
    <name type="scientific">Pseudo-nitzschia multistriata</name>
    <dbReference type="NCBI Taxonomy" id="183589"/>
    <lineage>
        <taxon>Eukaryota</taxon>
        <taxon>Sar</taxon>
        <taxon>Stramenopiles</taxon>
        <taxon>Ochrophyta</taxon>
        <taxon>Bacillariophyta</taxon>
        <taxon>Bacillariophyceae</taxon>
        <taxon>Bacillariophycidae</taxon>
        <taxon>Bacillariales</taxon>
        <taxon>Bacillariaceae</taxon>
        <taxon>Pseudo-nitzschia</taxon>
    </lineage>
</organism>
<reference evidence="2 3" key="1">
    <citation type="submission" date="2019-01" db="EMBL/GenBank/DDBJ databases">
        <authorList>
            <person name="Ferrante I. M."/>
        </authorList>
    </citation>
    <scope>NUCLEOTIDE SEQUENCE [LARGE SCALE GENOMIC DNA]</scope>
    <source>
        <strain evidence="2 3">B856</strain>
    </source>
</reference>
<sequence>MRTFQFLIFLVLSGIVVSSEQKIAAESTKEKVKYRKDASGDNDSNDVELEVNPERKGGGFYRDDLEKGVMDDIKLDNSKIKKNRVNQRNKNLRKETEKVNFVYGLDGELEPVLSKDDLERHITENLLEEKEANALRRAGPLPKGIFDERRSGTDGHGGVVLTEEELEDIIKENNIDDQEAEVFRALRPYSYYNYRAPSYSYRSSSYYRGYYNSKGGKGKGYGKGYGKGSKSYYGKGYGKGSKSYYGKGYGKGSKSYYQPTTYSYTSYNNGYSYGHRKRSYQYYYFY</sequence>
<dbReference type="EMBL" id="CAACVS010000566">
    <property type="protein sequence ID" value="VEU43620.1"/>
    <property type="molecule type" value="Genomic_DNA"/>
</dbReference>
<evidence type="ECO:0000313" key="2">
    <source>
        <dbReference type="EMBL" id="VEU43620.1"/>
    </source>
</evidence>
<name>A0A448ZNK9_9STRA</name>
<feature type="chain" id="PRO_5019474164" evidence="1">
    <location>
        <begin position="19"/>
        <end position="286"/>
    </location>
</feature>